<evidence type="ECO:0000313" key="2">
    <source>
        <dbReference type="EMBL" id="GIQ62153.1"/>
    </source>
</evidence>
<accession>A0ABQ4N1V0</accession>
<reference evidence="2 3" key="1">
    <citation type="submission" date="2021-04" db="EMBL/GenBank/DDBJ databases">
        <title>Draft genome sequence of Paenibacillus cisolokensis, LC2-13A.</title>
        <authorList>
            <person name="Uke A."/>
            <person name="Chhe C."/>
            <person name="Baramee S."/>
            <person name="Kosugi A."/>
        </authorList>
    </citation>
    <scope>NUCLEOTIDE SEQUENCE [LARGE SCALE GENOMIC DNA]</scope>
    <source>
        <strain evidence="2 3">LC2-13A</strain>
    </source>
</reference>
<evidence type="ECO:0000256" key="1">
    <source>
        <dbReference type="SAM" id="MobiDB-lite"/>
    </source>
</evidence>
<evidence type="ECO:0000313" key="3">
    <source>
        <dbReference type="Proteomes" id="UP000680304"/>
    </source>
</evidence>
<dbReference type="EMBL" id="BOVJ01000021">
    <property type="protein sequence ID" value="GIQ62153.1"/>
    <property type="molecule type" value="Genomic_DNA"/>
</dbReference>
<sequence length="311" mass="35203">MAMNTGQFQNLYTRRIDLAFFEGWDAVPEQWSRIYNTVDAKTNNRTTQIIAGVGAWEKSGENENPNEQRFKLGPIIFTQGEIYKTEITMSREQIKDQLYEEVANMAKDAGHAGRERVEDTAAQYLQEMFDNTQGTGYDGKPTFANDHPNYGDNGGTQDNLTTGALSDANLKSAIILFRKQRDENGKKISSIPNKLVVPQSLQFTAATILQSALQAGTTNNDKNVLPNMELVVNDYWDAYTQTRWFIMGPRHQVNMIWWDKPEFQKYPIMNKTARKAGSGMHVSRLEPKTGAIRSGPQAHKEGHYGRNLRTT</sequence>
<organism evidence="2 3">
    <name type="scientific">Paenibacillus cisolokensis</name>
    <dbReference type="NCBI Taxonomy" id="1658519"/>
    <lineage>
        <taxon>Bacteria</taxon>
        <taxon>Bacillati</taxon>
        <taxon>Bacillota</taxon>
        <taxon>Bacilli</taxon>
        <taxon>Bacillales</taxon>
        <taxon>Paenibacillaceae</taxon>
        <taxon>Paenibacillus</taxon>
    </lineage>
</organism>
<name>A0ABQ4N1V0_9BACL</name>
<protein>
    <recommendedName>
        <fullName evidence="4">Bacteriophage Mu GpT domain-containing protein</fullName>
    </recommendedName>
</protein>
<feature type="region of interest" description="Disordered" evidence="1">
    <location>
        <begin position="277"/>
        <end position="311"/>
    </location>
</feature>
<evidence type="ECO:0008006" key="4">
    <source>
        <dbReference type="Google" id="ProtNLM"/>
    </source>
</evidence>
<dbReference type="Pfam" id="PF25209">
    <property type="entry name" value="Phage_capsid_4"/>
    <property type="match status" value="1"/>
</dbReference>
<dbReference type="RefSeq" id="WP_213527476.1">
    <property type="nucleotide sequence ID" value="NZ_BOVJ01000021.1"/>
</dbReference>
<dbReference type="Proteomes" id="UP000680304">
    <property type="component" value="Unassembled WGS sequence"/>
</dbReference>
<proteinExistence type="predicted"/>
<comment type="caution">
    <text evidence="2">The sequence shown here is derived from an EMBL/GenBank/DDBJ whole genome shotgun (WGS) entry which is preliminary data.</text>
</comment>
<gene>
    <name evidence="2" type="ORF">PACILC2_07210</name>
</gene>
<keyword evidence="3" id="KW-1185">Reference proteome</keyword>